<accession>A0A2G5TTZ0</accession>
<evidence type="ECO:0000313" key="2">
    <source>
        <dbReference type="Proteomes" id="UP000230233"/>
    </source>
</evidence>
<dbReference type="EMBL" id="PDUG01000005">
    <property type="protein sequence ID" value="PIC30747.1"/>
    <property type="molecule type" value="Genomic_DNA"/>
</dbReference>
<protein>
    <submittedName>
        <fullName evidence="1">Uncharacterized protein</fullName>
    </submittedName>
</protein>
<proteinExistence type="predicted"/>
<sequence length="91" mass="10573">MVTSSTSIFAFNIVFCDLNEHLKSIFQKRFCTTQEALDELEDAINPMVRHWNKVWPKGEAYFDLQAMTTQRAEDYAAGIVIWMHKTNQKTA</sequence>
<dbReference type="OrthoDB" id="443402at2759"/>
<keyword evidence="2" id="KW-1185">Reference proteome</keyword>
<evidence type="ECO:0000313" key="1">
    <source>
        <dbReference type="EMBL" id="PIC30747.1"/>
    </source>
</evidence>
<reference evidence="2" key="1">
    <citation type="submission" date="2017-10" db="EMBL/GenBank/DDBJ databases">
        <title>Rapid genome shrinkage in a self-fertile nematode reveals novel sperm competition proteins.</title>
        <authorList>
            <person name="Yin D."/>
            <person name="Schwarz E.M."/>
            <person name="Thomas C.G."/>
            <person name="Felde R.L."/>
            <person name="Korf I.F."/>
            <person name="Cutter A.D."/>
            <person name="Schartner C.M."/>
            <person name="Ralston E.J."/>
            <person name="Meyer B.J."/>
            <person name="Haag E.S."/>
        </authorList>
    </citation>
    <scope>NUCLEOTIDE SEQUENCE [LARGE SCALE GENOMIC DNA]</scope>
    <source>
        <strain evidence="2">JU1422</strain>
    </source>
</reference>
<organism evidence="1 2">
    <name type="scientific">Caenorhabditis nigoni</name>
    <dbReference type="NCBI Taxonomy" id="1611254"/>
    <lineage>
        <taxon>Eukaryota</taxon>
        <taxon>Metazoa</taxon>
        <taxon>Ecdysozoa</taxon>
        <taxon>Nematoda</taxon>
        <taxon>Chromadorea</taxon>
        <taxon>Rhabditida</taxon>
        <taxon>Rhabditina</taxon>
        <taxon>Rhabditomorpha</taxon>
        <taxon>Rhabditoidea</taxon>
        <taxon>Rhabditidae</taxon>
        <taxon>Peloderinae</taxon>
        <taxon>Caenorhabditis</taxon>
    </lineage>
</organism>
<gene>
    <name evidence="1" type="primary">Cnig_chr_V.g21886</name>
    <name evidence="1" type="ORF">B9Z55_021886</name>
</gene>
<comment type="caution">
    <text evidence="1">The sequence shown here is derived from an EMBL/GenBank/DDBJ whole genome shotgun (WGS) entry which is preliminary data.</text>
</comment>
<dbReference type="AlphaFoldDB" id="A0A2G5TTZ0"/>
<dbReference type="Proteomes" id="UP000230233">
    <property type="component" value="Chromosome V"/>
</dbReference>
<name>A0A2G5TTZ0_9PELO</name>